<keyword evidence="2" id="KW-1185">Reference proteome</keyword>
<accession>A0A9R1WPM2</accession>
<comment type="caution">
    <text evidence="1">The sequence shown here is derived from an EMBL/GenBank/DDBJ whole genome shotgun (WGS) entry which is preliminary data.</text>
</comment>
<dbReference type="AlphaFoldDB" id="A0A9R1WPM2"/>
<dbReference type="Proteomes" id="UP000235145">
    <property type="component" value="Unassembled WGS sequence"/>
</dbReference>
<sequence>MLLSVEGGGFFSSSALGYSKGLTLLLLGKKTKETPMRVTPWNQYQLVDQESDSHLHQSDSGLHHSDSGLHLASNKNRIIRGCASYLCFGRAAAGLDSPCPLKVGPTHHHHQDPQDPLKSPDLEKVKEKVIHLDVVDDDDDDINVRNTCLLRSSLRRPARTISVSVAVDKEGENEGEGKHVQIQQNETNGVDHIHKQKERRVQWTDVSGGDLFMVREFEPSEHSGSDDEFENGIERSCSCRLM</sequence>
<evidence type="ECO:0000313" key="2">
    <source>
        <dbReference type="Proteomes" id="UP000235145"/>
    </source>
</evidence>
<proteinExistence type="predicted"/>
<dbReference type="PANTHER" id="PTHR33401">
    <property type="entry name" value="LIGHT-HARVESTING COMPLEX-LIKE PROTEIN OHP2, CHLOROPLASTIC"/>
    <property type="match status" value="1"/>
</dbReference>
<name>A0A9R1WPM2_LACSA</name>
<dbReference type="EMBL" id="NBSK02000001">
    <property type="protein sequence ID" value="KAJ0226560.1"/>
    <property type="molecule type" value="Genomic_DNA"/>
</dbReference>
<dbReference type="OrthoDB" id="1875894at2759"/>
<dbReference type="Gramene" id="rna-gnl|WGS:NBSK|LSAT_1X5261_mrna">
    <property type="protein sequence ID" value="cds-PLY78091.1"/>
    <property type="gene ID" value="gene-LSAT_1X5261"/>
</dbReference>
<organism evidence="1 2">
    <name type="scientific">Lactuca sativa</name>
    <name type="common">Garden lettuce</name>
    <dbReference type="NCBI Taxonomy" id="4236"/>
    <lineage>
        <taxon>Eukaryota</taxon>
        <taxon>Viridiplantae</taxon>
        <taxon>Streptophyta</taxon>
        <taxon>Embryophyta</taxon>
        <taxon>Tracheophyta</taxon>
        <taxon>Spermatophyta</taxon>
        <taxon>Magnoliopsida</taxon>
        <taxon>eudicotyledons</taxon>
        <taxon>Gunneridae</taxon>
        <taxon>Pentapetalae</taxon>
        <taxon>asterids</taxon>
        <taxon>campanulids</taxon>
        <taxon>Asterales</taxon>
        <taxon>Asteraceae</taxon>
        <taxon>Cichorioideae</taxon>
        <taxon>Cichorieae</taxon>
        <taxon>Lactucinae</taxon>
        <taxon>Lactuca</taxon>
    </lineage>
</organism>
<reference evidence="1 2" key="1">
    <citation type="journal article" date="2017" name="Nat. Commun.">
        <title>Genome assembly with in vitro proximity ligation data and whole-genome triplication in lettuce.</title>
        <authorList>
            <person name="Reyes-Chin-Wo S."/>
            <person name="Wang Z."/>
            <person name="Yang X."/>
            <person name="Kozik A."/>
            <person name="Arikit S."/>
            <person name="Song C."/>
            <person name="Xia L."/>
            <person name="Froenicke L."/>
            <person name="Lavelle D.O."/>
            <person name="Truco M.J."/>
            <person name="Xia R."/>
            <person name="Zhu S."/>
            <person name="Xu C."/>
            <person name="Xu H."/>
            <person name="Xu X."/>
            <person name="Cox K."/>
            <person name="Korf I."/>
            <person name="Meyers B.C."/>
            <person name="Michelmore R.W."/>
        </authorList>
    </citation>
    <scope>NUCLEOTIDE SEQUENCE [LARGE SCALE GENOMIC DNA]</scope>
    <source>
        <strain evidence="2">cv. Salinas</strain>
        <tissue evidence="1">Seedlings</tissue>
    </source>
</reference>
<gene>
    <name evidence="1" type="ORF">LSAT_V11C100002730</name>
</gene>
<protein>
    <submittedName>
        <fullName evidence="1">Uncharacterized protein</fullName>
    </submittedName>
</protein>
<evidence type="ECO:0000313" key="1">
    <source>
        <dbReference type="EMBL" id="KAJ0226560.1"/>
    </source>
</evidence>
<dbReference type="PANTHER" id="PTHR33401:SF3">
    <property type="entry name" value="LOW AFFINITY POTASSIUM TRANSPORT SYSTEM PROTEIN"/>
    <property type="match status" value="1"/>
</dbReference>